<keyword evidence="2" id="KW-0614">Plasmid</keyword>
<evidence type="ECO:0000313" key="2">
    <source>
        <dbReference type="EMBL" id="BFP50156.1"/>
    </source>
</evidence>
<keyword evidence="1" id="KW-0472">Membrane</keyword>
<reference evidence="2" key="1">
    <citation type="submission" date="2024-07" db="EMBL/GenBank/DDBJ databases">
        <title>Complete genome sequences of cellulolytic bacteria, Kitasatospora sp. CMC57 and Streptomyces sp. CMC78, isolated from Japanese agricultural soil.</title>
        <authorList>
            <person name="Hashimoto T."/>
            <person name="Ito M."/>
            <person name="Iwamoto M."/>
            <person name="Fukahori D."/>
            <person name="Shoda T."/>
            <person name="Sakoda M."/>
            <person name="Morohoshi T."/>
            <person name="Mitsuboshi M."/>
            <person name="Nishizawa T."/>
        </authorList>
    </citation>
    <scope>NUCLEOTIDE SEQUENCE</scope>
    <source>
        <strain evidence="2">CMC57</strain>
        <plasmid evidence="2">pCMC57_01</plasmid>
    </source>
</reference>
<feature type="transmembrane region" description="Helical" evidence="1">
    <location>
        <begin position="12"/>
        <end position="34"/>
    </location>
</feature>
<evidence type="ECO:0000256" key="1">
    <source>
        <dbReference type="SAM" id="Phobius"/>
    </source>
</evidence>
<name>A0AB33K8D4_9ACTN</name>
<accession>A0AB33K8D4</accession>
<protein>
    <submittedName>
        <fullName evidence="2">Uncharacterized protein</fullName>
    </submittedName>
</protein>
<keyword evidence="1" id="KW-0812">Transmembrane</keyword>
<dbReference type="RefSeq" id="WP_407992392.1">
    <property type="nucleotide sequence ID" value="NZ_AP035882.1"/>
</dbReference>
<gene>
    <name evidence="2" type="ORF">KCMC57_65240</name>
</gene>
<dbReference type="AlphaFoldDB" id="A0AB33K8D4"/>
<dbReference type="EMBL" id="AP035882">
    <property type="protein sequence ID" value="BFP50156.1"/>
    <property type="molecule type" value="Genomic_DNA"/>
</dbReference>
<sequence length="106" mass="11685">MSPRRASQPELQALTTVITALALYPATWVTWWAAPSTYAITWYALATCATKALRWDTTHTLTSAHHILRNHAAALIRATAWLLQAITTALLLGLAEAHRRTLPSPN</sequence>
<geneLocation type="plasmid" evidence="2">
    <name>pCMC57_01</name>
</geneLocation>
<feature type="transmembrane region" description="Helical" evidence="1">
    <location>
        <begin position="74"/>
        <end position="95"/>
    </location>
</feature>
<keyword evidence="1" id="KW-1133">Transmembrane helix</keyword>
<dbReference type="KEGG" id="kic:KCMC57_65240"/>
<proteinExistence type="predicted"/>
<organism evidence="2">
    <name type="scientific">Kitasatospora sp. CMC57</name>
    <dbReference type="NCBI Taxonomy" id="3231513"/>
    <lineage>
        <taxon>Bacteria</taxon>
        <taxon>Bacillati</taxon>
        <taxon>Actinomycetota</taxon>
        <taxon>Actinomycetes</taxon>
        <taxon>Kitasatosporales</taxon>
        <taxon>Streptomycetaceae</taxon>
        <taxon>Kitasatospora</taxon>
    </lineage>
</organism>